<name>W1NY78_AMBTC</name>
<dbReference type="PROSITE" id="PS50181">
    <property type="entry name" value="FBOX"/>
    <property type="match status" value="1"/>
</dbReference>
<dbReference type="HOGENOM" id="CLU_2088094_0_0_1"/>
<accession>W1NY78</accession>
<keyword evidence="3" id="KW-1185">Reference proteome</keyword>
<dbReference type="EMBL" id="KI394855">
    <property type="protein sequence ID" value="ERN00608.1"/>
    <property type="molecule type" value="Genomic_DNA"/>
</dbReference>
<dbReference type="Gramene" id="ERN00608">
    <property type="protein sequence ID" value="ERN00608"/>
    <property type="gene ID" value="AMTR_s00091p00086400"/>
</dbReference>
<protein>
    <recommendedName>
        <fullName evidence="1">F-box domain-containing protein</fullName>
    </recommendedName>
</protein>
<dbReference type="PANTHER" id="PTHR38926">
    <property type="entry name" value="F-BOX DOMAIN CONTAINING PROTEIN, EXPRESSED"/>
    <property type="match status" value="1"/>
</dbReference>
<gene>
    <name evidence="2" type="ORF">AMTR_s00091p00086400</name>
</gene>
<dbReference type="STRING" id="13333.W1NY78"/>
<organism evidence="2 3">
    <name type="scientific">Amborella trichopoda</name>
    <dbReference type="NCBI Taxonomy" id="13333"/>
    <lineage>
        <taxon>Eukaryota</taxon>
        <taxon>Viridiplantae</taxon>
        <taxon>Streptophyta</taxon>
        <taxon>Embryophyta</taxon>
        <taxon>Tracheophyta</taxon>
        <taxon>Spermatophyta</taxon>
        <taxon>Magnoliopsida</taxon>
        <taxon>Amborellales</taxon>
        <taxon>Amborellaceae</taxon>
        <taxon>Amborella</taxon>
    </lineage>
</organism>
<dbReference type="SMART" id="SM00256">
    <property type="entry name" value="FBOX"/>
    <property type="match status" value="1"/>
</dbReference>
<proteinExistence type="predicted"/>
<dbReference type="InterPro" id="IPR001810">
    <property type="entry name" value="F-box_dom"/>
</dbReference>
<dbReference type="PANTHER" id="PTHR38926:SF5">
    <property type="entry name" value="F-BOX AND LEUCINE-RICH REPEAT PROTEIN 6"/>
    <property type="match status" value="1"/>
</dbReference>
<dbReference type="Gene3D" id="1.20.1280.50">
    <property type="match status" value="1"/>
</dbReference>
<sequence>MTGVASSAEVQQNWGSLPREILVEILQKLQWNERLFTAPLVCHCWYDASRDPLCWKHLDFQDWDMKYWRVSENASSIFEVGIDFAKLLKILLKLANNQVTSISFPILATTNFELLYVSDR</sequence>
<reference evidence="3" key="1">
    <citation type="journal article" date="2013" name="Science">
        <title>The Amborella genome and the evolution of flowering plants.</title>
        <authorList>
            <consortium name="Amborella Genome Project"/>
        </authorList>
    </citation>
    <scope>NUCLEOTIDE SEQUENCE [LARGE SCALE GENOMIC DNA]</scope>
</reference>
<dbReference type="Pfam" id="PF12937">
    <property type="entry name" value="F-box-like"/>
    <property type="match status" value="1"/>
</dbReference>
<feature type="domain" description="F-box" evidence="1">
    <location>
        <begin position="11"/>
        <end position="58"/>
    </location>
</feature>
<dbReference type="AlphaFoldDB" id="W1NY78"/>
<evidence type="ECO:0000259" key="1">
    <source>
        <dbReference type="PROSITE" id="PS50181"/>
    </source>
</evidence>
<dbReference type="Proteomes" id="UP000017836">
    <property type="component" value="Unassembled WGS sequence"/>
</dbReference>
<evidence type="ECO:0000313" key="2">
    <source>
        <dbReference type="EMBL" id="ERN00608.1"/>
    </source>
</evidence>
<dbReference type="InterPro" id="IPR036047">
    <property type="entry name" value="F-box-like_dom_sf"/>
</dbReference>
<evidence type="ECO:0000313" key="3">
    <source>
        <dbReference type="Proteomes" id="UP000017836"/>
    </source>
</evidence>
<dbReference type="SUPFAM" id="SSF81383">
    <property type="entry name" value="F-box domain"/>
    <property type="match status" value="1"/>
</dbReference>